<dbReference type="Pfam" id="PF00281">
    <property type="entry name" value="Ribosomal_L5"/>
    <property type="match status" value="1"/>
</dbReference>
<feature type="domain" description="Large ribosomal subunit protein uL5 N-terminal" evidence="7">
    <location>
        <begin position="30"/>
        <end position="87"/>
    </location>
</feature>
<dbReference type="AlphaFoldDB" id="A0A1F6VQQ9"/>
<evidence type="ECO:0000256" key="6">
    <source>
        <dbReference type="RuleBase" id="RU003930"/>
    </source>
</evidence>
<comment type="function">
    <text evidence="5">This is 1 of the proteins that bind and probably mediate the attachment of the 5S RNA into the large ribosomal subunit, where it forms part of the central protuberance. In the 70S ribosome it contacts protein S13 of the 30S subunit (bridge B1b), connecting the 2 subunits; this bridge is implicated in subunit movement. Contacts the P site tRNA; the 5S rRNA and some of its associated proteins might help stabilize positioning of ribosome-bound tRNAs.</text>
</comment>
<dbReference type="FunFam" id="3.30.1440.10:FF:000001">
    <property type="entry name" value="50S ribosomal protein L5"/>
    <property type="match status" value="1"/>
</dbReference>
<gene>
    <name evidence="5" type="primary">rplE</name>
    <name evidence="9" type="ORF">A3J61_01905</name>
</gene>
<dbReference type="InterPro" id="IPR031309">
    <property type="entry name" value="Ribosomal_uL5_C"/>
</dbReference>
<evidence type="ECO:0000259" key="8">
    <source>
        <dbReference type="Pfam" id="PF00673"/>
    </source>
</evidence>
<dbReference type="NCBIfam" id="NF000585">
    <property type="entry name" value="PRK00010.1"/>
    <property type="match status" value="1"/>
</dbReference>
<comment type="similarity">
    <text evidence="1 5 6">Belongs to the universal ribosomal protein uL5 family.</text>
</comment>
<evidence type="ECO:0000256" key="4">
    <source>
        <dbReference type="ARBA" id="ARBA00035245"/>
    </source>
</evidence>
<sequence length="186" mass="20885">MYAKLINMQSVKEIQKQAYKLMSKDFSYKNALQAPRLVKIIIAVGTGSGMKRDRNRNDLVIDRLAKITGQKPTIRPAKKSIASFKIREGDPVGVMVTLREARMLAFMDKFIHIALPRTKDFRGLDPKSIDDIGNVTFAIREHTIFPEAADEDLKDVFGMSLTIVTTAKTKAEAKAFLEVLGIPFKK</sequence>
<evidence type="ECO:0000256" key="5">
    <source>
        <dbReference type="HAMAP-Rule" id="MF_01333"/>
    </source>
</evidence>
<dbReference type="Proteomes" id="UP000179686">
    <property type="component" value="Unassembled WGS sequence"/>
</dbReference>
<dbReference type="PIRSF" id="PIRSF002161">
    <property type="entry name" value="Ribosomal_L5"/>
    <property type="match status" value="1"/>
</dbReference>
<evidence type="ECO:0000256" key="3">
    <source>
        <dbReference type="ARBA" id="ARBA00023274"/>
    </source>
</evidence>
<comment type="caution">
    <text evidence="9">The sequence shown here is derived from an EMBL/GenBank/DDBJ whole genome shotgun (WGS) entry which is preliminary data.</text>
</comment>
<dbReference type="Pfam" id="PF00673">
    <property type="entry name" value="Ribosomal_L5_C"/>
    <property type="match status" value="1"/>
</dbReference>
<evidence type="ECO:0000256" key="2">
    <source>
        <dbReference type="ARBA" id="ARBA00022980"/>
    </source>
</evidence>
<dbReference type="GO" id="GO:0019843">
    <property type="term" value="F:rRNA binding"/>
    <property type="evidence" value="ECO:0007669"/>
    <property type="project" value="UniProtKB-UniRule"/>
</dbReference>
<keyword evidence="3 5" id="KW-0687">Ribonucleoprotein</keyword>
<dbReference type="InterPro" id="IPR022803">
    <property type="entry name" value="Ribosomal_uL5_dom_sf"/>
</dbReference>
<dbReference type="InterPro" id="IPR002132">
    <property type="entry name" value="Ribosomal_uL5"/>
</dbReference>
<dbReference type="Gene3D" id="3.30.1440.10">
    <property type="match status" value="1"/>
</dbReference>
<dbReference type="EMBL" id="MFUC01000014">
    <property type="protein sequence ID" value="OGI71968.1"/>
    <property type="molecule type" value="Genomic_DNA"/>
</dbReference>
<dbReference type="SUPFAM" id="SSF55282">
    <property type="entry name" value="RL5-like"/>
    <property type="match status" value="1"/>
</dbReference>
<evidence type="ECO:0000259" key="7">
    <source>
        <dbReference type="Pfam" id="PF00281"/>
    </source>
</evidence>
<reference evidence="9 10" key="1">
    <citation type="journal article" date="2016" name="Nat. Commun.">
        <title>Thousands of microbial genomes shed light on interconnected biogeochemical processes in an aquifer system.</title>
        <authorList>
            <person name="Anantharaman K."/>
            <person name="Brown C.T."/>
            <person name="Hug L.A."/>
            <person name="Sharon I."/>
            <person name="Castelle C.J."/>
            <person name="Probst A.J."/>
            <person name="Thomas B.C."/>
            <person name="Singh A."/>
            <person name="Wilkins M.J."/>
            <person name="Karaoz U."/>
            <person name="Brodie E.L."/>
            <person name="Williams K.H."/>
            <person name="Hubbard S.S."/>
            <person name="Banfield J.F."/>
        </authorList>
    </citation>
    <scope>NUCLEOTIDE SEQUENCE [LARGE SCALE GENOMIC DNA]</scope>
</reference>
<dbReference type="GO" id="GO:0000049">
    <property type="term" value="F:tRNA binding"/>
    <property type="evidence" value="ECO:0007669"/>
    <property type="project" value="UniProtKB-UniRule"/>
</dbReference>
<dbReference type="GO" id="GO:0006412">
    <property type="term" value="P:translation"/>
    <property type="evidence" value="ECO:0007669"/>
    <property type="project" value="UniProtKB-UniRule"/>
</dbReference>
<dbReference type="InterPro" id="IPR020930">
    <property type="entry name" value="Ribosomal_uL5_bac-type"/>
</dbReference>
<evidence type="ECO:0000256" key="1">
    <source>
        <dbReference type="ARBA" id="ARBA00008553"/>
    </source>
</evidence>
<dbReference type="GO" id="GO:1990904">
    <property type="term" value="C:ribonucleoprotein complex"/>
    <property type="evidence" value="ECO:0007669"/>
    <property type="project" value="UniProtKB-KW"/>
</dbReference>
<protein>
    <recommendedName>
        <fullName evidence="4 5">Large ribosomal subunit protein uL5</fullName>
    </recommendedName>
</protein>
<keyword evidence="5" id="KW-0820">tRNA-binding</keyword>
<proteinExistence type="inferred from homology"/>
<name>A0A1F6VQQ9_9BACT</name>
<dbReference type="PANTHER" id="PTHR11994">
    <property type="entry name" value="60S RIBOSOMAL PROTEIN L11-RELATED"/>
    <property type="match status" value="1"/>
</dbReference>
<dbReference type="GO" id="GO:0005840">
    <property type="term" value="C:ribosome"/>
    <property type="evidence" value="ECO:0007669"/>
    <property type="project" value="UniProtKB-KW"/>
</dbReference>
<keyword evidence="2 5" id="KW-0689">Ribosomal protein</keyword>
<keyword evidence="5" id="KW-0699">rRNA-binding</keyword>
<dbReference type="InterPro" id="IPR031310">
    <property type="entry name" value="Ribosomal_uL5_N"/>
</dbReference>
<dbReference type="GO" id="GO:0003735">
    <property type="term" value="F:structural constituent of ribosome"/>
    <property type="evidence" value="ECO:0007669"/>
    <property type="project" value="InterPro"/>
</dbReference>
<dbReference type="HAMAP" id="MF_01333_B">
    <property type="entry name" value="Ribosomal_uL5_B"/>
    <property type="match status" value="1"/>
</dbReference>
<accession>A0A1F6VQQ9</accession>
<comment type="subunit">
    <text evidence="5">Part of the 50S ribosomal subunit; part of the 5S rRNA/L5/L18/L25 subcomplex. Contacts the 5S rRNA and the P site tRNA. Forms a bridge to the 30S subunit in the 70S ribosome.</text>
</comment>
<organism evidence="9 10">
    <name type="scientific">Candidatus Nomurabacteria bacterium RIFCSPHIGHO2_02_FULL_38_15</name>
    <dbReference type="NCBI Taxonomy" id="1801752"/>
    <lineage>
        <taxon>Bacteria</taxon>
        <taxon>Candidatus Nomuraibacteriota</taxon>
    </lineage>
</organism>
<feature type="domain" description="Large ribosomal subunit protein uL5 C-terminal" evidence="8">
    <location>
        <begin position="91"/>
        <end position="184"/>
    </location>
</feature>
<dbReference type="STRING" id="1801752.A3J61_01905"/>
<keyword evidence="5" id="KW-0694">RNA-binding</keyword>
<evidence type="ECO:0000313" key="9">
    <source>
        <dbReference type="EMBL" id="OGI71968.1"/>
    </source>
</evidence>
<evidence type="ECO:0000313" key="10">
    <source>
        <dbReference type="Proteomes" id="UP000179686"/>
    </source>
</evidence>